<dbReference type="HOGENOM" id="CLU_1712838_0_0_1"/>
<accession>B0YEY7</accession>
<gene>
    <name evidence="1" type="ORF">AFUB_100950</name>
</gene>
<proteinExistence type="predicted"/>
<dbReference type="EMBL" id="DS499604">
    <property type="protein sequence ID" value="EDP47100.1"/>
    <property type="molecule type" value="Genomic_DNA"/>
</dbReference>
<organism evidence="1 2">
    <name type="scientific">Aspergillus fumigatus (strain CBS 144.89 / FGSC A1163 / CEA10)</name>
    <name type="common">Neosartorya fumigata</name>
    <dbReference type="NCBI Taxonomy" id="451804"/>
    <lineage>
        <taxon>Eukaryota</taxon>
        <taxon>Fungi</taxon>
        <taxon>Dikarya</taxon>
        <taxon>Ascomycota</taxon>
        <taxon>Pezizomycotina</taxon>
        <taxon>Eurotiomycetes</taxon>
        <taxon>Eurotiomycetidae</taxon>
        <taxon>Eurotiales</taxon>
        <taxon>Aspergillaceae</taxon>
        <taxon>Aspergillus</taxon>
        <taxon>Aspergillus subgen. Fumigati</taxon>
    </lineage>
</organism>
<sequence length="153" mass="16715">MAESLGAAASIVGIVSLAGQICSGVQQLYAFVDSVKQAPSDFQNIKNDMLLIERLVGRMAEDCTGLPEYLDNDILKSSLELCLSRITRLLTIIQSLDPSSQKNRPINFIKATVKKARVADCGHRNLFLLVLLTRPAQDITPSSSVTRAATRRK</sequence>
<reference evidence="1 2" key="1">
    <citation type="journal article" date="2008" name="PLoS Genet.">
        <title>Genomic islands in the pathogenic filamentous fungus Aspergillus fumigatus.</title>
        <authorList>
            <person name="Fedorova N.D."/>
            <person name="Khaldi N."/>
            <person name="Joardar V.S."/>
            <person name="Maiti R."/>
            <person name="Amedeo P."/>
            <person name="Anderson M.J."/>
            <person name="Crabtree J."/>
            <person name="Silva J.C."/>
            <person name="Badger J.H."/>
            <person name="Albarraq A."/>
            <person name="Angiuoli S."/>
            <person name="Bussey H."/>
            <person name="Bowyer P."/>
            <person name="Cotty P.J."/>
            <person name="Dyer P.S."/>
            <person name="Egan A."/>
            <person name="Galens K."/>
            <person name="Fraser-Liggett C.M."/>
            <person name="Haas B.J."/>
            <person name="Inman J.M."/>
            <person name="Kent R."/>
            <person name="Lemieux S."/>
            <person name="Malavazi I."/>
            <person name="Orvis J."/>
            <person name="Roemer T."/>
            <person name="Ronning C.M."/>
            <person name="Sundaram J.P."/>
            <person name="Sutton G."/>
            <person name="Turner G."/>
            <person name="Venter J.C."/>
            <person name="White O.R."/>
            <person name="Whitty B.R."/>
            <person name="Youngman P."/>
            <person name="Wolfe K.H."/>
            <person name="Goldman G.H."/>
            <person name="Wortman J.R."/>
            <person name="Jiang B."/>
            <person name="Denning D.W."/>
            <person name="Nierman W.C."/>
        </authorList>
    </citation>
    <scope>NUCLEOTIDE SEQUENCE [LARGE SCALE GENOMIC DNA]</scope>
    <source>
        <strain evidence="2">CBS 144.89 / FGSC A1163 / CEA10</strain>
    </source>
</reference>
<dbReference type="Proteomes" id="UP000001699">
    <property type="component" value="Unassembled WGS sequence"/>
</dbReference>
<dbReference type="VEuPathDB" id="FungiDB:AFUB_100950"/>
<name>B0YEY7_ASPFC</name>
<evidence type="ECO:0008006" key="3">
    <source>
        <dbReference type="Google" id="ProtNLM"/>
    </source>
</evidence>
<evidence type="ECO:0000313" key="1">
    <source>
        <dbReference type="EMBL" id="EDP47100.1"/>
    </source>
</evidence>
<evidence type="ECO:0000313" key="2">
    <source>
        <dbReference type="Proteomes" id="UP000001699"/>
    </source>
</evidence>
<protein>
    <recommendedName>
        <fullName evidence="3">NACHT-NTPase and P-loop NTPases N-terminal domain-containing protein</fullName>
    </recommendedName>
</protein>
<dbReference type="AlphaFoldDB" id="B0YEY7"/>
<keyword evidence="2" id="KW-1185">Reference proteome</keyword>